<dbReference type="PANTHER" id="PTHR46532">
    <property type="entry name" value="MALE FERTILITY FACTOR KL5"/>
    <property type="match status" value="1"/>
</dbReference>
<organism evidence="3 4">
    <name type="scientific">Melipona bicolor</name>
    <dbReference type="NCBI Taxonomy" id="60889"/>
    <lineage>
        <taxon>Eukaryota</taxon>
        <taxon>Metazoa</taxon>
        <taxon>Ecdysozoa</taxon>
        <taxon>Arthropoda</taxon>
        <taxon>Hexapoda</taxon>
        <taxon>Insecta</taxon>
        <taxon>Pterygota</taxon>
        <taxon>Neoptera</taxon>
        <taxon>Endopterygota</taxon>
        <taxon>Hymenoptera</taxon>
        <taxon>Apocrita</taxon>
        <taxon>Aculeata</taxon>
        <taxon>Apoidea</taxon>
        <taxon>Anthophila</taxon>
        <taxon>Apidae</taxon>
        <taxon>Melipona</taxon>
    </lineage>
</organism>
<dbReference type="EMBL" id="JAHYIQ010000022">
    <property type="protein sequence ID" value="KAK1122688.1"/>
    <property type="molecule type" value="Genomic_DNA"/>
</dbReference>
<name>A0AA40FP11_9HYME</name>
<evidence type="ECO:0000259" key="2">
    <source>
        <dbReference type="Pfam" id="PF08385"/>
    </source>
</evidence>
<dbReference type="GO" id="GO:0045505">
    <property type="term" value="F:dynein intermediate chain binding"/>
    <property type="evidence" value="ECO:0007669"/>
    <property type="project" value="InterPro"/>
</dbReference>
<proteinExistence type="inferred from homology"/>
<dbReference type="GO" id="GO:0007018">
    <property type="term" value="P:microtubule-based movement"/>
    <property type="evidence" value="ECO:0007669"/>
    <property type="project" value="InterPro"/>
</dbReference>
<feature type="domain" description="Dynein heavy chain tail" evidence="2">
    <location>
        <begin position="274"/>
        <end position="819"/>
    </location>
</feature>
<dbReference type="AlphaFoldDB" id="A0AA40FP11"/>
<dbReference type="InterPro" id="IPR026983">
    <property type="entry name" value="DHC"/>
</dbReference>
<dbReference type="Pfam" id="PF08385">
    <property type="entry name" value="DHC_N1"/>
    <property type="match status" value="1"/>
</dbReference>
<dbReference type="GO" id="GO:0051959">
    <property type="term" value="F:dynein light intermediate chain binding"/>
    <property type="evidence" value="ECO:0007669"/>
    <property type="project" value="InterPro"/>
</dbReference>
<keyword evidence="4" id="KW-1185">Reference proteome</keyword>
<gene>
    <name evidence="3" type="ORF">K0M31_009132</name>
</gene>
<accession>A0AA40FP11</accession>
<comment type="caution">
    <text evidence="3">The sequence shown here is derived from an EMBL/GenBank/DDBJ whole genome shotgun (WGS) entry which is preliminary data.</text>
</comment>
<dbReference type="InterPro" id="IPR013594">
    <property type="entry name" value="Dynein_heavy_tail"/>
</dbReference>
<evidence type="ECO:0000313" key="3">
    <source>
        <dbReference type="EMBL" id="KAK1122688.1"/>
    </source>
</evidence>
<sequence length="1087" mass="127808">MPHVTAYFAARDYTKPAIDRRIAELLKRRVALEKIPTESLKERLAKFKENRNARQRLLKATHRQVLEVAAFILNIDPDILEEGVIDKDEYISVLDSFFVKDGKHAILIHYQPMEPPPFESGRWIPQYEQETEVIRCCVTDGSTEQLSGKCVIVYRLKSDIDLETKYLQDEVYYAYAEVDPVSQSALAAISNVILSLNLPAIIVNKAWGELSKSEAGDKVINNFICDFRDFCEFLSMTKLDLENTIRFYTDWEVYNKYLASPEDNKKSLNDPEAIEAIENNVRLWKKSMERAVVQSQQLRRETETMGPNAELTYWRRLLARFSSIIEHIKSPVTQKYIDFLIKIKSKHIIKKWRLLERHVQMIQILAQDNVKYLYALEKFTRPLYRLDPTKIGEYLPPLMYVIRMIYATSRFFNTRRMVTAVFVKMTNQMILACKAYLTEDGKINIWHEAKSDCIKLCEQYYEYYIEMCKNVRESADEKPFEVSEMYVFGKSNTFKARIIKIMDVLQTTLTYLILYNSAIEGIDVFANKFSSFFQDISSKDYDPLNHRKPYFDSDYDNYKKNVAETEIELRNFFYKCVSDAPNITEALRIVARFQKLKFKHLRIDRKYLELITLFQKEIEDVRDRYNEDRSDPPIPRNVPPIAGRILWIRQLFRRIETPMEIYKKCRRVITHDHMQRCIRIYNALISVFIHYEMIYHKAWYDCSEIVRLALASPLIIRHPDTNKYHLNFDSYIIEVIRESEHMARFDLEVPDFIQIITFCKERIFSSYENVKQLVDENNTLRRTIPILFLILIKIVLVNLEIAFQPCLSVITWTSLNIDEVCKEIKNALTSVQIFIKDIRDMKEARVDEVLESISEIILVKLDDYAKTPAQLLDDNIAYGLTIAADLEIKSSAAEKAVTTIINKFMDFIIDETVQDIKYNWMDPDKIHKHISQTKLIKGKYEPGFAPIERTRKVQINRVHNDCMELFAYFHNKLVEALVKCTKNSLELLKKKVTNISYLIQDNDELRMKPILLTTFVLQIPNIVIVPPIEELQYCFGKLVSSVLEIYKQVTAWGQRYYNLKCENVVSNTQGSFLAIETKIANWKYYEP</sequence>
<dbReference type="GO" id="GO:0005858">
    <property type="term" value="C:axonemal dynein complex"/>
    <property type="evidence" value="ECO:0007669"/>
    <property type="project" value="TreeGrafter"/>
</dbReference>
<comment type="similarity">
    <text evidence="1">Belongs to the dynein heavy chain family.</text>
</comment>
<evidence type="ECO:0000313" key="4">
    <source>
        <dbReference type="Proteomes" id="UP001177670"/>
    </source>
</evidence>
<protein>
    <recommendedName>
        <fullName evidence="2">Dynein heavy chain tail domain-containing protein</fullName>
    </recommendedName>
</protein>
<evidence type="ECO:0000256" key="1">
    <source>
        <dbReference type="ARBA" id="ARBA00008887"/>
    </source>
</evidence>
<reference evidence="3" key="1">
    <citation type="submission" date="2021-10" db="EMBL/GenBank/DDBJ databases">
        <title>Melipona bicolor Genome sequencing and assembly.</title>
        <authorList>
            <person name="Araujo N.S."/>
            <person name="Arias M.C."/>
        </authorList>
    </citation>
    <scope>NUCLEOTIDE SEQUENCE</scope>
    <source>
        <strain evidence="3">USP_2M_L1-L4_2017</strain>
        <tissue evidence="3">Whole body</tissue>
    </source>
</reference>
<dbReference type="PANTHER" id="PTHR46532:SF4">
    <property type="entry name" value="AAA+ ATPASE DOMAIN-CONTAINING PROTEIN"/>
    <property type="match status" value="1"/>
</dbReference>
<dbReference type="Proteomes" id="UP001177670">
    <property type="component" value="Unassembled WGS sequence"/>
</dbReference>